<keyword evidence="3" id="KW-1185">Reference proteome</keyword>
<reference evidence="2" key="1">
    <citation type="submission" date="2020-12" db="EMBL/GenBank/DDBJ databases">
        <title>Metabolic potential, ecology and presence of endohyphal bacteria is reflected in genomic diversity of Mucoromycotina.</title>
        <authorList>
            <person name="Muszewska A."/>
            <person name="Okrasinska A."/>
            <person name="Steczkiewicz K."/>
            <person name="Drgas O."/>
            <person name="Orlowska M."/>
            <person name="Perlinska-Lenart U."/>
            <person name="Aleksandrzak-Piekarczyk T."/>
            <person name="Szatraj K."/>
            <person name="Zielenkiewicz U."/>
            <person name="Pilsyk S."/>
            <person name="Malc E."/>
            <person name="Mieczkowski P."/>
            <person name="Kruszewska J.S."/>
            <person name="Biernat P."/>
            <person name="Pawlowska J."/>
        </authorList>
    </citation>
    <scope>NUCLEOTIDE SEQUENCE</scope>
    <source>
        <strain evidence="2">WA0000017839</strain>
    </source>
</reference>
<feature type="compositionally biased region" description="Basic and acidic residues" evidence="1">
    <location>
        <begin position="1"/>
        <end position="10"/>
    </location>
</feature>
<sequence length="81" mass="9170">MTRTKDNVNRHEKHVARNGQTEIRFGVKKMGAGAANWGVLGEEVLDVQEIARTEMEAAVTDTKIKLVDSETFENMRHEQES</sequence>
<dbReference type="OrthoDB" id="2122308at2759"/>
<evidence type="ECO:0000313" key="3">
    <source>
        <dbReference type="Proteomes" id="UP000603453"/>
    </source>
</evidence>
<protein>
    <recommendedName>
        <fullName evidence="4">Hyaluronan/mRNA-binding protein domain-containing protein</fullName>
    </recommendedName>
</protein>
<dbReference type="AlphaFoldDB" id="A0A8H7UYE7"/>
<comment type="caution">
    <text evidence="2">The sequence shown here is derived from an EMBL/GenBank/DDBJ whole genome shotgun (WGS) entry which is preliminary data.</text>
</comment>
<accession>A0A8H7UYE7</accession>
<evidence type="ECO:0008006" key="4">
    <source>
        <dbReference type="Google" id="ProtNLM"/>
    </source>
</evidence>
<feature type="region of interest" description="Disordered" evidence="1">
    <location>
        <begin position="1"/>
        <end position="20"/>
    </location>
</feature>
<name>A0A8H7UYE7_9FUNG</name>
<proteinExistence type="predicted"/>
<organism evidence="2 3">
    <name type="scientific">Mucor saturninus</name>
    <dbReference type="NCBI Taxonomy" id="64648"/>
    <lineage>
        <taxon>Eukaryota</taxon>
        <taxon>Fungi</taxon>
        <taxon>Fungi incertae sedis</taxon>
        <taxon>Mucoromycota</taxon>
        <taxon>Mucoromycotina</taxon>
        <taxon>Mucoromycetes</taxon>
        <taxon>Mucorales</taxon>
        <taxon>Mucorineae</taxon>
        <taxon>Mucoraceae</taxon>
        <taxon>Mucor</taxon>
    </lineage>
</organism>
<gene>
    <name evidence="2" type="ORF">INT47_000221</name>
</gene>
<evidence type="ECO:0000313" key="2">
    <source>
        <dbReference type="EMBL" id="KAG2203301.1"/>
    </source>
</evidence>
<dbReference type="Proteomes" id="UP000603453">
    <property type="component" value="Unassembled WGS sequence"/>
</dbReference>
<evidence type="ECO:0000256" key="1">
    <source>
        <dbReference type="SAM" id="MobiDB-lite"/>
    </source>
</evidence>
<dbReference type="EMBL" id="JAEPRD010000053">
    <property type="protein sequence ID" value="KAG2203301.1"/>
    <property type="molecule type" value="Genomic_DNA"/>
</dbReference>